<evidence type="ECO:0000259" key="18">
    <source>
        <dbReference type="Pfam" id="PF16209"/>
    </source>
</evidence>
<evidence type="ECO:0000256" key="11">
    <source>
        <dbReference type="ARBA" id="ARBA00023136"/>
    </source>
</evidence>
<dbReference type="InterPro" id="IPR059000">
    <property type="entry name" value="ATPase_P-type_domA"/>
</dbReference>
<dbReference type="GO" id="GO:0000287">
    <property type="term" value="F:magnesium ion binding"/>
    <property type="evidence" value="ECO:0007669"/>
    <property type="project" value="UniProtKB-UniRule"/>
</dbReference>
<dbReference type="SUPFAM" id="SSF56784">
    <property type="entry name" value="HAD-like"/>
    <property type="match status" value="1"/>
</dbReference>
<dbReference type="PANTHER" id="PTHR24092">
    <property type="entry name" value="PROBABLE PHOSPHOLIPID-TRANSPORTING ATPASE"/>
    <property type="match status" value="1"/>
</dbReference>
<dbReference type="InterPro" id="IPR036412">
    <property type="entry name" value="HAD-like_sf"/>
</dbReference>
<feature type="transmembrane region" description="Helical" evidence="15">
    <location>
        <begin position="1114"/>
        <end position="1135"/>
    </location>
</feature>
<feature type="compositionally biased region" description="Polar residues" evidence="16">
    <location>
        <begin position="1331"/>
        <end position="1348"/>
    </location>
</feature>
<keyword evidence="5 14" id="KW-0479">Metal-binding</keyword>
<dbReference type="eggNOG" id="KOG0206">
    <property type="taxonomic scope" value="Eukaryota"/>
</dbReference>
<feature type="transmembrane region" description="Helical" evidence="15">
    <location>
        <begin position="1269"/>
        <end position="1287"/>
    </location>
</feature>
<evidence type="ECO:0000256" key="14">
    <source>
        <dbReference type="PIRSR" id="PIRSR606539-3"/>
    </source>
</evidence>
<organism evidence="20 21">
    <name type="scientific">Capsaspora owczarzaki (strain ATCC 30864)</name>
    <dbReference type="NCBI Taxonomy" id="595528"/>
    <lineage>
        <taxon>Eukaryota</taxon>
        <taxon>Filasterea</taxon>
        <taxon>Capsaspora</taxon>
    </lineage>
</organism>
<dbReference type="RefSeq" id="XP_004346797.2">
    <property type="nucleotide sequence ID" value="XM_004346747.2"/>
</dbReference>
<evidence type="ECO:0000259" key="17">
    <source>
        <dbReference type="Pfam" id="PF00122"/>
    </source>
</evidence>
<evidence type="ECO:0000256" key="2">
    <source>
        <dbReference type="ARBA" id="ARBA00004308"/>
    </source>
</evidence>
<evidence type="ECO:0000313" key="21">
    <source>
        <dbReference type="Proteomes" id="UP000008743"/>
    </source>
</evidence>
<evidence type="ECO:0000256" key="6">
    <source>
        <dbReference type="ARBA" id="ARBA00022741"/>
    </source>
</evidence>
<feature type="compositionally biased region" description="Low complexity" evidence="16">
    <location>
        <begin position="209"/>
        <end position="221"/>
    </location>
</feature>
<dbReference type="GO" id="GO:0140326">
    <property type="term" value="F:ATPase-coupled intramembrane lipid transporter activity"/>
    <property type="evidence" value="ECO:0007669"/>
    <property type="project" value="UniProtKB-EC"/>
</dbReference>
<evidence type="ECO:0000256" key="10">
    <source>
        <dbReference type="ARBA" id="ARBA00022989"/>
    </source>
</evidence>
<feature type="transmembrane region" description="Helical" evidence="15">
    <location>
        <begin position="403"/>
        <end position="426"/>
    </location>
</feature>
<dbReference type="InterPro" id="IPR023298">
    <property type="entry name" value="ATPase_P-typ_TM_dom_sf"/>
</dbReference>
<keyword evidence="6 13" id="KW-0547">Nucleotide-binding</keyword>
<dbReference type="Pfam" id="PF16212">
    <property type="entry name" value="PhoLip_ATPase_C"/>
    <property type="match status" value="1"/>
</dbReference>
<feature type="transmembrane region" description="Helical" evidence="15">
    <location>
        <begin position="1227"/>
        <end position="1249"/>
    </location>
</feature>
<evidence type="ECO:0000256" key="3">
    <source>
        <dbReference type="ARBA" id="ARBA00008109"/>
    </source>
</evidence>
<accession>A0A0D2UH86</accession>
<feature type="compositionally biased region" description="Polar residues" evidence="16">
    <location>
        <begin position="185"/>
        <end position="201"/>
    </location>
</feature>
<reference evidence="21" key="1">
    <citation type="submission" date="2011-02" db="EMBL/GenBank/DDBJ databases">
        <title>The Genome Sequence of Capsaspora owczarzaki ATCC 30864.</title>
        <authorList>
            <person name="Russ C."/>
            <person name="Cuomo C."/>
            <person name="Burger G."/>
            <person name="Gray M.W."/>
            <person name="Holland P.W.H."/>
            <person name="King N."/>
            <person name="Lang F.B.F."/>
            <person name="Roger A.J."/>
            <person name="Ruiz-Trillo I."/>
            <person name="Young S.K."/>
            <person name="Zeng Q."/>
            <person name="Gargeya S."/>
            <person name="Alvarado L."/>
            <person name="Berlin A."/>
            <person name="Chapman S.B."/>
            <person name="Chen Z."/>
            <person name="Freedman E."/>
            <person name="Gellesch M."/>
            <person name="Goldberg J."/>
            <person name="Griggs A."/>
            <person name="Gujja S."/>
            <person name="Heilman E."/>
            <person name="Heiman D."/>
            <person name="Howarth C."/>
            <person name="Mehta T."/>
            <person name="Neiman D."/>
            <person name="Pearson M."/>
            <person name="Roberts A."/>
            <person name="Saif S."/>
            <person name="Shea T."/>
            <person name="Shenoy N."/>
            <person name="Sisk P."/>
            <person name="Stolte C."/>
            <person name="Sykes S."/>
            <person name="White J."/>
            <person name="Yandava C."/>
            <person name="Haas B."/>
            <person name="Nusbaum C."/>
            <person name="Birren B."/>
        </authorList>
    </citation>
    <scope>NUCLEOTIDE SEQUENCE</scope>
    <source>
        <strain evidence="21">ATCC 30864</strain>
    </source>
</reference>
<dbReference type="InterPro" id="IPR018303">
    <property type="entry name" value="ATPase_P-typ_P_site"/>
</dbReference>
<dbReference type="OrthoDB" id="377733at2759"/>
<comment type="catalytic activity">
    <reaction evidence="12 15">
        <text>ATP + H2O + phospholipidSide 1 = ADP + phosphate + phospholipidSide 2.</text>
        <dbReference type="EC" id="7.6.2.1"/>
    </reaction>
</comment>
<evidence type="ECO:0000256" key="15">
    <source>
        <dbReference type="RuleBase" id="RU362033"/>
    </source>
</evidence>
<evidence type="ECO:0000259" key="19">
    <source>
        <dbReference type="Pfam" id="PF16212"/>
    </source>
</evidence>
<protein>
    <recommendedName>
        <fullName evidence="15">Phospholipid-transporting ATPase</fullName>
        <ecNumber evidence="15">7.6.2.1</ecNumber>
    </recommendedName>
</protein>
<dbReference type="NCBIfam" id="TIGR01652">
    <property type="entry name" value="ATPase-Plipid"/>
    <property type="match status" value="1"/>
</dbReference>
<dbReference type="GO" id="GO:0016887">
    <property type="term" value="F:ATP hydrolysis activity"/>
    <property type="evidence" value="ECO:0007669"/>
    <property type="project" value="InterPro"/>
</dbReference>
<keyword evidence="4 15" id="KW-0812">Transmembrane</keyword>
<evidence type="ECO:0000256" key="5">
    <source>
        <dbReference type="ARBA" id="ARBA00022723"/>
    </source>
</evidence>
<dbReference type="InterPro" id="IPR023214">
    <property type="entry name" value="HAD_sf"/>
</dbReference>
<feature type="transmembrane region" description="Helical" evidence="15">
    <location>
        <begin position="446"/>
        <end position="468"/>
    </location>
</feature>
<evidence type="ECO:0000256" key="16">
    <source>
        <dbReference type="SAM" id="MobiDB-lite"/>
    </source>
</evidence>
<feature type="binding site" evidence="13">
    <location>
        <position position="915"/>
    </location>
    <ligand>
        <name>ATP</name>
        <dbReference type="ChEBI" id="CHEBI:30616"/>
    </ligand>
</feature>
<dbReference type="PROSITE" id="PS00154">
    <property type="entry name" value="ATPASE_E1_E2"/>
    <property type="match status" value="1"/>
</dbReference>
<keyword evidence="7 13" id="KW-0067">ATP-binding</keyword>
<evidence type="ECO:0000256" key="9">
    <source>
        <dbReference type="ARBA" id="ARBA00022967"/>
    </source>
</evidence>
<dbReference type="SUPFAM" id="SSF81660">
    <property type="entry name" value="Metal cation-transporting ATPase, ATP-binding domain N"/>
    <property type="match status" value="1"/>
</dbReference>
<sequence>MASTNAAARLLHSNDPVHSEIAGFCQNQVTTTKYTALTFLPQNLFEQFHRFANCYFLAMVILAFIPATQAVNPSTAALPLLFVLTTSAIKDAVEDYKRRKSDLQVNYSVTTRVVCKERPLTREEQQAMARLHPLSFLTQPLMRCFDALVARCLASRQQREKIIREYEATHGTLDGKPSDEKHRPSPSTKQANNQGGQFTELSSDESSDRSVSSASSVSASSQMPDIGGGRADQLPANHSNGRLLERVLWQELRVGDIVRLVDGDAIPADVVLIGTSDPQNLCYVDTASMDGETNLKPKEALALTRGRCASAQGCVSLAARVQCESPNNNLFRFQGSMAFAEDNFAQTDPIGIQNVLFRSCILRNTDYIYGLVVYAGHDTKVLQNSSRGRFKRTKMDKMMNKEIIFVFVILILFCLIGAILSAVNGISPPETHWYLYFPTNRYLSAFINFWSFALILQSLVPISLYVTVEMVKLVQALFISQDLDMYWAATDTPAWARTSALSEELGQLEYIFSDKTGTLTQNRMVFHGCSVNGVIYGAGSTSKTQPVTSNSPYSQPMQYHDAAMIRQRLVDKHLIAFWEHLALCHTVMAEYKEADKTRPQRLPETLSYQAQSPDEACLVAAARDFGFAFVDRTMNVVKINIDGQDRFYDVLNVLEFNSDRKRMSVIIRTRDTNEIKLLLKGADDVVIPLLAPLAKSALPAFLTVPGAEKKEGGALSARDLLDATRTHLDNFAKRGLRTLCLAWKPLTEDEWRAFDAKFSAAAISKEDREQAIAEVSASIENGLQLVGATAVDDKLQDHVADTIAVLARGGIKLWMLTGDKQETAINIGFSCKIFRRGMQVLILNATDAESTQARITELLGFVTADLAAGTASDKDSPLNEAASTDPSIAFSTSQDPLTKSASDPMSQVARDRISTIIPGAITASAYSTGSHSSGDHPFGASASTSSAGDPSRMNNSNPDGRPVFGLVVNGATLVHSLSPELKDQFLSLAKQCASVVCCRCSPLQKASVVDLVRKGLGTITLAIGDGANDVSMIKAANIGVGISGNEGMQAVMASDYAIAQFSFLRKLLLVHGVWSYHRITWLVLYFFYKNYAYILVNFWFNTTAGFSAQTVYEYTYIMFFNLAFTSLPPIVLAVFEQPVKARAAMLFPELYLQGMRNELFNKKQFWLTILDATYQSLICYLIPRFAIAVAPTGQQYDMWSLGTVCYTTLVVLVNLRLALDTHMWTKLSAVICSASVLLWFLYMLVYMNVLAKMNSVFGVVFMLWPNPTYWFTVILSVTTAIMPYAIIKYAYSIFNPTNTQVVREMYLLRTGRFEHVPRDSDTWQYSEPEEPSNSIPMVELSSSSQDAKSSGLDRDISTASTAPLVGALGSTNV</sequence>
<dbReference type="SUPFAM" id="SSF81653">
    <property type="entry name" value="Calcium ATPase, transduction domain A"/>
    <property type="match status" value="1"/>
</dbReference>
<dbReference type="PRINTS" id="PR00119">
    <property type="entry name" value="CATATPASE"/>
</dbReference>
<dbReference type="GO" id="GO:0005524">
    <property type="term" value="F:ATP binding"/>
    <property type="evidence" value="ECO:0007669"/>
    <property type="project" value="UniProtKB-UniRule"/>
</dbReference>
<dbReference type="InParanoid" id="A0A0D2UH86"/>
<evidence type="ECO:0000256" key="12">
    <source>
        <dbReference type="ARBA" id="ARBA00034036"/>
    </source>
</evidence>
<dbReference type="SFLD" id="SFLDS00003">
    <property type="entry name" value="Haloacid_Dehalogenase"/>
    <property type="match status" value="1"/>
</dbReference>
<dbReference type="Proteomes" id="UP000008743">
    <property type="component" value="Unassembled WGS sequence"/>
</dbReference>
<feature type="binding site" evidence="14">
    <location>
        <position position="915"/>
    </location>
    <ligand>
        <name>Mg(2+)</name>
        <dbReference type="ChEBI" id="CHEBI:18420"/>
    </ligand>
</feature>
<dbReference type="InterPro" id="IPR032630">
    <property type="entry name" value="P_typ_ATPase_c"/>
</dbReference>
<dbReference type="PhylomeDB" id="A0A0D2UH86"/>
<feature type="transmembrane region" description="Helical" evidence="15">
    <location>
        <begin position="1198"/>
        <end position="1215"/>
    </location>
</feature>
<evidence type="ECO:0000256" key="1">
    <source>
        <dbReference type="ARBA" id="ARBA00004141"/>
    </source>
</evidence>
<dbReference type="InterPro" id="IPR008250">
    <property type="entry name" value="ATPase_P-typ_transduc_dom_A_sf"/>
</dbReference>
<dbReference type="InterPro" id="IPR006539">
    <property type="entry name" value="P-type_ATPase_IV"/>
</dbReference>
<comment type="cofactor">
    <cofactor evidence="14">
        <name>Mg(2+)</name>
        <dbReference type="ChEBI" id="CHEBI:18420"/>
    </cofactor>
</comment>
<keyword evidence="11 15" id="KW-0472">Membrane</keyword>
<dbReference type="Gene3D" id="3.40.1110.10">
    <property type="entry name" value="Calcium-transporting ATPase, cytoplasmic domain N"/>
    <property type="match status" value="1"/>
</dbReference>
<dbReference type="GO" id="GO:0045332">
    <property type="term" value="P:phospholipid translocation"/>
    <property type="evidence" value="ECO:0007669"/>
    <property type="project" value="TreeGrafter"/>
</dbReference>
<dbReference type="Pfam" id="PF16209">
    <property type="entry name" value="PhoLip_ATPase_N"/>
    <property type="match status" value="1"/>
</dbReference>
<keyword evidence="21" id="KW-1185">Reference proteome</keyword>
<dbReference type="EMBL" id="KE346367">
    <property type="protein sequence ID" value="KJE94476.1"/>
    <property type="molecule type" value="Genomic_DNA"/>
</dbReference>
<dbReference type="InterPro" id="IPR001757">
    <property type="entry name" value="P_typ_ATPase"/>
</dbReference>
<dbReference type="SFLD" id="SFLDF00027">
    <property type="entry name" value="p-type_atpase"/>
    <property type="match status" value="1"/>
</dbReference>
<dbReference type="Gene3D" id="3.40.50.1000">
    <property type="entry name" value="HAD superfamily/HAD-like"/>
    <property type="match status" value="1"/>
</dbReference>
<evidence type="ECO:0000256" key="13">
    <source>
        <dbReference type="PIRSR" id="PIRSR606539-2"/>
    </source>
</evidence>
<feature type="region of interest" description="Disordered" evidence="16">
    <location>
        <begin position="932"/>
        <end position="960"/>
    </location>
</feature>
<name>A0A0D2UH86_CAPO3</name>
<dbReference type="Pfam" id="PF13246">
    <property type="entry name" value="Cation_ATPase"/>
    <property type="match status" value="1"/>
</dbReference>
<feature type="region of interest" description="Disordered" evidence="16">
    <location>
        <begin position="166"/>
        <end position="234"/>
    </location>
</feature>
<dbReference type="Pfam" id="PF00122">
    <property type="entry name" value="E1-E2_ATPase"/>
    <property type="match status" value="1"/>
</dbReference>
<keyword evidence="10 15" id="KW-1133">Transmembrane helix</keyword>
<feature type="region of interest" description="Disordered" evidence="16">
    <location>
        <begin position="1319"/>
        <end position="1355"/>
    </location>
</feature>
<dbReference type="Gene3D" id="2.70.150.10">
    <property type="entry name" value="Calcium-transporting ATPase, cytoplasmic transduction domain A"/>
    <property type="match status" value="1"/>
</dbReference>
<keyword evidence="9 15" id="KW-1278">Translocase</keyword>
<proteinExistence type="inferred from homology"/>
<gene>
    <name evidence="20" type="ORF">CAOG_005112</name>
</gene>
<dbReference type="SFLD" id="SFLDG00002">
    <property type="entry name" value="C1.7:_P-type_atpase_like"/>
    <property type="match status" value="1"/>
</dbReference>
<dbReference type="SUPFAM" id="SSF81665">
    <property type="entry name" value="Calcium ATPase, transmembrane domain M"/>
    <property type="match status" value="1"/>
</dbReference>
<evidence type="ECO:0000256" key="8">
    <source>
        <dbReference type="ARBA" id="ARBA00022842"/>
    </source>
</evidence>
<dbReference type="FunFam" id="3.40.50.1000:FF:000001">
    <property type="entry name" value="Phospholipid-transporting ATPase IC"/>
    <property type="match status" value="1"/>
</dbReference>
<dbReference type="InterPro" id="IPR044492">
    <property type="entry name" value="P_typ_ATPase_HD_dom"/>
</dbReference>
<feature type="domain" description="P-type ATPase A" evidence="17">
    <location>
        <begin position="241"/>
        <end position="299"/>
    </location>
</feature>
<keyword evidence="8 14" id="KW-0460">Magnesium</keyword>
<feature type="transmembrane region" description="Helical" evidence="15">
    <location>
        <begin position="1165"/>
        <end position="1186"/>
    </location>
</feature>
<dbReference type="NCBIfam" id="TIGR01494">
    <property type="entry name" value="ATPase_P-type"/>
    <property type="match status" value="1"/>
</dbReference>
<feature type="region of interest" description="Disordered" evidence="16">
    <location>
        <begin position="870"/>
        <end position="905"/>
    </location>
</feature>
<dbReference type="EC" id="7.6.2.1" evidence="15"/>
<dbReference type="GO" id="GO:0005886">
    <property type="term" value="C:plasma membrane"/>
    <property type="evidence" value="ECO:0007669"/>
    <property type="project" value="TreeGrafter"/>
</dbReference>
<dbReference type="STRING" id="595528.A0A0D2UH86"/>
<evidence type="ECO:0000256" key="7">
    <source>
        <dbReference type="ARBA" id="ARBA00022840"/>
    </source>
</evidence>
<feature type="domain" description="P-type ATPase N-terminal" evidence="18">
    <location>
        <begin position="12"/>
        <end position="76"/>
    </location>
</feature>
<feature type="compositionally biased region" description="Polar residues" evidence="16">
    <location>
        <begin position="881"/>
        <end position="905"/>
    </location>
</feature>
<evidence type="ECO:0000256" key="4">
    <source>
        <dbReference type="ARBA" id="ARBA00022692"/>
    </source>
</evidence>
<comment type="similarity">
    <text evidence="3 15">Belongs to the cation transport ATPase (P-type) (TC 3.A.3) family. Type IV subfamily.</text>
</comment>
<evidence type="ECO:0000313" key="20">
    <source>
        <dbReference type="EMBL" id="KJE94476.1"/>
    </source>
</evidence>
<feature type="compositionally biased region" description="Polar residues" evidence="16">
    <location>
        <begin position="941"/>
        <end position="958"/>
    </location>
</feature>
<dbReference type="InterPro" id="IPR023299">
    <property type="entry name" value="ATPase_P-typ_cyto_dom_N"/>
</dbReference>
<feature type="domain" description="P-type ATPase C-terminal" evidence="19">
    <location>
        <begin position="1051"/>
        <end position="1297"/>
    </location>
</feature>
<comment type="subcellular location">
    <subcellularLocation>
        <location evidence="2">Endomembrane system</location>
    </subcellularLocation>
    <subcellularLocation>
        <location evidence="1 15">Membrane</location>
        <topology evidence="1 15">Multi-pass membrane protein</topology>
    </subcellularLocation>
</comment>
<dbReference type="InterPro" id="IPR032631">
    <property type="entry name" value="P-type_ATPase_N"/>
</dbReference>